<organism evidence="2 3">
    <name type="scientific">Astathelohania contejeani</name>
    <dbReference type="NCBI Taxonomy" id="164912"/>
    <lineage>
        <taxon>Eukaryota</taxon>
        <taxon>Fungi</taxon>
        <taxon>Fungi incertae sedis</taxon>
        <taxon>Microsporidia</taxon>
        <taxon>Astathelohaniidae</taxon>
        <taxon>Astathelohania</taxon>
    </lineage>
</organism>
<name>A0ABQ7HWW5_9MICR</name>
<comment type="caution">
    <text evidence="2">The sequence shown here is derived from an EMBL/GenBank/DDBJ whole genome shotgun (WGS) entry which is preliminary data.</text>
</comment>
<protein>
    <submittedName>
        <fullName evidence="2">Uncharacterized protein</fullName>
    </submittedName>
</protein>
<gene>
    <name evidence="2" type="ORF">TCON_2120</name>
</gene>
<sequence>MNKQWEYQYTNELDKLLLPIVKLYGQIQDINEESIIDRILQTTIQEFNMNKEQDITIKLMRNNIINQNLFIFRNDILNFKTKIEALLCGDIYFLKNAAFRFGRKQREITRKHIQTKYPYYMFRNYIQDVDMMLTDLSEFDIHNEESLRAIFNDIDVLNNINVTGIFDKFKEWFKNNPNSLILKYISQVEKEEFIHFIKVQNKINTGCFRYSLSNLEDRIILIKERYKERFCNKDLTLDERNIIADGSHPLSDQTLAWDCNSSSLEGLLESSSFEKAVFNKGCRALCNPHNYNIAKTYLYPELLLFPINSKFNKTFIYICEKGSILRSISIELQEHIINPNFKKYKVLKSINNKYNVPSFIIILLVIITFIAIILFSLYILKMNNKI</sequence>
<dbReference type="Proteomes" id="UP001516464">
    <property type="component" value="Unassembled WGS sequence"/>
</dbReference>
<evidence type="ECO:0000256" key="1">
    <source>
        <dbReference type="SAM" id="Phobius"/>
    </source>
</evidence>
<reference evidence="2 3" key="1">
    <citation type="submission" date="2019-01" db="EMBL/GenBank/DDBJ databases">
        <title>Genomes sequencing and comparative genomics of infectious freshwater microsporidia, Cucumispora dikerogammari and Thelohania contejeani.</title>
        <authorList>
            <person name="Cormier A."/>
            <person name="Giraud I."/>
            <person name="Wattier R."/>
            <person name="Teixeira M."/>
            <person name="Grandjean F."/>
            <person name="Rigaud T."/>
            <person name="Cordaux R."/>
        </authorList>
    </citation>
    <scope>NUCLEOTIDE SEQUENCE [LARGE SCALE GENOMIC DNA]</scope>
    <source>
        <strain evidence="2">T1</strain>
        <tissue evidence="2">Spores</tissue>
    </source>
</reference>
<feature type="transmembrane region" description="Helical" evidence="1">
    <location>
        <begin position="359"/>
        <end position="380"/>
    </location>
</feature>
<proteinExistence type="predicted"/>
<keyword evidence="1" id="KW-0472">Membrane</keyword>
<accession>A0ABQ7HWW5</accession>
<keyword evidence="3" id="KW-1185">Reference proteome</keyword>
<keyword evidence="1" id="KW-1133">Transmembrane helix</keyword>
<keyword evidence="1" id="KW-0812">Transmembrane</keyword>
<evidence type="ECO:0000313" key="2">
    <source>
        <dbReference type="EMBL" id="KAF7682670.1"/>
    </source>
</evidence>
<dbReference type="EMBL" id="SBIQ01000204">
    <property type="protein sequence ID" value="KAF7682670.1"/>
    <property type="molecule type" value="Genomic_DNA"/>
</dbReference>
<evidence type="ECO:0000313" key="3">
    <source>
        <dbReference type="Proteomes" id="UP001516464"/>
    </source>
</evidence>